<evidence type="ECO:0000256" key="4">
    <source>
        <dbReference type="SAM" id="MobiDB-lite"/>
    </source>
</evidence>
<evidence type="ECO:0000256" key="3">
    <source>
        <dbReference type="PROSITE-ProRule" id="PRU00235"/>
    </source>
</evidence>
<dbReference type="FunFam" id="2.130.10.30:FF:000011">
    <property type="entry name" value="inhibitor of Bruton tyrosine kinase isoform X2"/>
    <property type="match status" value="1"/>
</dbReference>
<feature type="region of interest" description="Disordered" evidence="4">
    <location>
        <begin position="998"/>
        <end position="1037"/>
    </location>
</feature>
<dbReference type="PROSITE" id="PS50088">
    <property type="entry name" value="ANK_REPEAT"/>
    <property type="match status" value="1"/>
</dbReference>
<feature type="compositionally biased region" description="Low complexity" evidence="4">
    <location>
        <begin position="1054"/>
        <end position="1075"/>
    </location>
</feature>
<keyword evidence="2" id="KW-0040">ANK repeat</keyword>
<dbReference type="KEGG" id="aplc:110978829"/>
<dbReference type="Pfam" id="PF00651">
    <property type="entry name" value="BTB"/>
    <property type="match status" value="2"/>
</dbReference>
<dbReference type="InterPro" id="IPR002110">
    <property type="entry name" value="Ankyrin_rpt"/>
</dbReference>
<dbReference type="OrthoDB" id="1893551at2759"/>
<feature type="repeat" description="ANK" evidence="2">
    <location>
        <begin position="87"/>
        <end position="119"/>
    </location>
</feature>
<feature type="compositionally biased region" description="Polar residues" evidence="4">
    <location>
        <begin position="1264"/>
        <end position="1273"/>
    </location>
</feature>
<dbReference type="InterPro" id="IPR000210">
    <property type="entry name" value="BTB/POZ_dom"/>
</dbReference>
<feature type="region of interest" description="Disordered" evidence="4">
    <location>
        <begin position="463"/>
        <end position="501"/>
    </location>
</feature>
<feature type="compositionally biased region" description="Low complexity" evidence="4">
    <location>
        <begin position="463"/>
        <end position="481"/>
    </location>
</feature>
<evidence type="ECO:0000256" key="1">
    <source>
        <dbReference type="ARBA" id="ARBA00022737"/>
    </source>
</evidence>
<dbReference type="InterPro" id="IPR009091">
    <property type="entry name" value="RCC1/BLIP-II"/>
</dbReference>
<gene>
    <name evidence="7 8" type="primary">LOC110978829</name>
</gene>
<dbReference type="Pfam" id="PF12796">
    <property type="entry name" value="Ank_2"/>
    <property type="match status" value="1"/>
</dbReference>
<dbReference type="Gene3D" id="1.25.40.20">
    <property type="entry name" value="Ankyrin repeat-containing domain"/>
    <property type="match status" value="1"/>
</dbReference>
<dbReference type="Pfam" id="PF00415">
    <property type="entry name" value="RCC1"/>
    <property type="match status" value="3"/>
</dbReference>
<dbReference type="RefSeq" id="XP_022089804.1">
    <property type="nucleotide sequence ID" value="XM_022234112.1"/>
</dbReference>
<proteinExistence type="predicted"/>
<feature type="compositionally biased region" description="Polar residues" evidence="4">
    <location>
        <begin position="1016"/>
        <end position="1031"/>
    </location>
</feature>
<dbReference type="Gene3D" id="2.130.10.30">
    <property type="entry name" value="Regulator of chromosome condensation 1/beta-lactamase-inhibitor protein II"/>
    <property type="match status" value="1"/>
</dbReference>
<dbReference type="Gene3D" id="3.30.710.10">
    <property type="entry name" value="Potassium Channel Kv1.1, Chain A"/>
    <property type="match status" value="2"/>
</dbReference>
<dbReference type="SUPFAM" id="SSF50985">
    <property type="entry name" value="RCC1/BLIP-II"/>
    <property type="match status" value="1"/>
</dbReference>
<dbReference type="CDD" id="cd18500">
    <property type="entry name" value="BACK_IBtk"/>
    <property type="match status" value="1"/>
</dbReference>
<feature type="compositionally biased region" description="Basic and acidic residues" evidence="4">
    <location>
        <begin position="1076"/>
        <end position="1092"/>
    </location>
</feature>
<dbReference type="SMART" id="SM00248">
    <property type="entry name" value="ANK"/>
    <property type="match status" value="2"/>
</dbReference>
<organism evidence="6 7">
    <name type="scientific">Acanthaster planci</name>
    <name type="common">Crown-of-thorns starfish</name>
    <dbReference type="NCBI Taxonomy" id="133434"/>
    <lineage>
        <taxon>Eukaryota</taxon>
        <taxon>Metazoa</taxon>
        <taxon>Echinodermata</taxon>
        <taxon>Eleutherozoa</taxon>
        <taxon>Asterozoa</taxon>
        <taxon>Asteroidea</taxon>
        <taxon>Valvatacea</taxon>
        <taxon>Valvatida</taxon>
        <taxon>Acanthasteridae</taxon>
        <taxon>Acanthaster</taxon>
    </lineage>
</organism>
<evidence type="ECO:0000313" key="7">
    <source>
        <dbReference type="RefSeq" id="XP_022089803.1"/>
    </source>
</evidence>
<feature type="region of interest" description="Disordered" evidence="4">
    <location>
        <begin position="697"/>
        <end position="719"/>
    </location>
</feature>
<dbReference type="PROSITE" id="PS50012">
    <property type="entry name" value="RCC1_3"/>
    <property type="match status" value="3"/>
</dbReference>
<feature type="repeat" description="RCC1" evidence="3">
    <location>
        <begin position="250"/>
        <end position="304"/>
    </location>
</feature>
<protein>
    <submittedName>
        <fullName evidence="7 8">Inhibitor of Bruton tyrosine kinase-like</fullName>
    </submittedName>
</protein>
<evidence type="ECO:0000259" key="5">
    <source>
        <dbReference type="PROSITE" id="PS50097"/>
    </source>
</evidence>
<dbReference type="PROSITE" id="PS50097">
    <property type="entry name" value="BTB"/>
    <property type="match status" value="2"/>
</dbReference>
<evidence type="ECO:0000313" key="8">
    <source>
        <dbReference type="RefSeq" id="XP_022089804.1"/>
    </source>
</evidence>
<feature type="region of interest" description="Disordered" evidence="4">
    <location>
        <begin position="1053"/>
        <end position="1282"/>
    </location>
</feature>
<feature type="repeat" description="RCC1" evidence="3">
    <location>
        <begin position="144"/>
        <end position="197"/>
    </location>
</feature>
<feature type="domain" description="BTB" evidence="5">
    <location>
        <begin position="779"/>
        <end position="847"/>
    </location>
</feature>
<dbReference type="RefSeq" id="XP_022089803.1">
    <property type="nucleotide sequence ID" value="XM_022234111.1"/>
</dbReference>
<evidence type="ECO:0000256" key="2">
    <source>
        <dbReference type="PROSITE-ProRule" id="PRU00023"/>
    </source>
</evidence>
<feature type="compositionally biased region" description="Polar residues" evidence="4">
    <location>
        <begin position="1174"/>
        <end position="1195"/>
    </location>
</feature>
<feature type="repeat" description="RCC1" evidence="3">
    <location>
        <begin position="198"/>
        <end position="249"/>
    </location>
</feature>
<dbReference type="InterPro" id="IPR051625">
    <property type="entry name" value="Signaling_Regulatory_Domain"/>
</dbReference>
<evidence type="ECO:0000313" key="6">
    <source>
        <dbReference type="Proteomes" id="UP000694845"/>
    </source>
</evidence>
<dbReference type="CDD" id="cd18302">
    <property type="entry name" value="BTB2_POZ_IBtk"/>
    <property type="match status" value="1"/>
</dbReference>
<accession>A0A8B7Y985</accession>
<sequence>MNPMLEADCTLRCRSSRCASNLISVITRGTPHQIKTYLGGACQNAGHVADACGRTTLHMAASLGKFEIIDWLVKEKHASLGAEDLESGWTALHRSIFHGQVIAAVYLISHGASTDKHDNEDLTPLEIAMKDHPGYAEYDPRGPSQVYSWGSNANFTLGHGGGKSRSQPDVVDRFARDGLSIKQVVMCKFHTVFLTHQGAVYTCGHGQGGRLGHGNEEVCLRPHPVTTLTGKVCEFVAAARDHTLFLMEDGTVFSCGQNSQHQLGHSSLGVKALTPKLIFSKQIKHKTMLGIAAGRFHSVMHTKEAVYTFGLNAGQLGHAKGEKYVVSPCHVTTLHHDKVELTHVTTSDAATVCATKAGDIYVLNEYQCRKVASKQLNLLKIVASGGTLDSDLSDGTLQKKGGSELVLLVLNQSGQVHNWRSSSRALRRCAWTRKRQVFMADVALSRQGVLFCTEEGEAFSGRFLGKKSSSSSHGKDSSQASPRASRDNVHSRDWPEDPEEMDRVSLNRVPAVHRAVRVACSPNGLDFAVLQADPKASLTEVPSVSPSLMVKHLSHLLTDADLSDCIHDVVLKVGHRSIPAHKYILTLRSDYFRCLFLQTSPRENHNSAHTPDAFDSFPVVKPRETHDVTDKTDFHTLMQLLQYIYTDTCDVFQSDFDFKSVPGTPRSPTTGLDVADDFDKLTITKENRHKSAYGVYKEHNEKKGNKEGGKKAKKDGGAKKNEADGMVYVRSLIDAAKKFGVASLVKRLDQVKFRDGRLWNFRPSAKPLHFHPRQLPQLANVVLCSEEGTLFPCHKCLLVARLEYFQSMLGSGWIEASSSDPLKMPLPASILSILLEYIYTDDAPSVRAATDVELLCNMLATADQLLISRLKEMCEVALVDLISLRNVAELLQFASVYRANQLKRTCHQYIGLNLACLLESRALEILSSDVLLELTEAYKEMIPSMPYRIITPYEEGPDISYIEEEPSTESSHSTSAEVMEGHTISFDRGDFDQIIRKAKAKRKASRRTSTGKRKSLSFSESGENNASSNQLPDVIPRTLPMEMDNLTIATDAIGDAGQGDSSTSASSVSSPTGQPKVDEAKERGRWEQEASRDSGNSEPESIPANPGNHNVSPSGVQSPPGKWIRKGWSETAVDEKTKRSLGTPEKAFGKDETQSKGWKSPSMLDITGPDLRSIMQSQASLTAASKKPLTTSRMTTPIAKKSQKQRKREQERAADSATSPPPTSPVEHPTPTCPWGGARKMAPASTSSFREVQMEEQKRIMGSTAVSTATSPPAKSRGLEQLSFGIVSRARRVSNNEPSMLVEAPPQKASPREVPENPWQHRATSPPAARVSFSEIIKLETEQRETLAKTLKKPFSLIQIEEKAIEELWAYYHTEDRVDEFVTVERATNVAATPLWRKGKDGS</sequence>
<feature type="compositionally biased region" description="Polar residues" evidence="4">
    <location>
        <begin position="1107"/>
        <end position="1117"/>
    </location>
</feature>
<dbReference type="PANTHER" id="PTHR22872">
    <property type="entry name" value="BTK-BINDING PROTEIN-RELATED"/>
    <property type="match status" value="1"/>
</dbReference>
<reference evidence="7 8" key="1">
    <citation type="submission" date="2025-04" db="UniProtKB">
        <authorList>
            <consortium name="RefSeq"/>
        </authorList>
    </citation>
    <scope>IDENTIFICATION</scope>
</reference>
<dbReference type="Proteomes" id="UP000694845">
    <property type="component" value="Unplaced"/>
</dbReference>
<dbReference type="GeneID" id="110978829"/>
<feature type="domain" description="BTB" evidence="5">
    <location>
        <begin position="567"/>
        <end position="653"/>
    </location>
</feature>
<keyword evidence="1" id="KW-0677">Repeat</keyword>
<feature type="region of interest" description="Disordered" evidence="4">
    <location>
        <begin position="1297"/>
        <end position="1327"/>
    </location>
</feature>
<dbReference type="SUPFAM" id="SSF54695">
    <property type="entry name" value="POZ domain"/>
    <property type="match status" value="2"/>
</dbReference>
<dbReference type="SUPFAM" id="SSF48403">
    <property type="entry name" value="Ankyrin repeat"/>
    <property type="match status" value="1"/>
</dbReference>
<dbReference type="PANTHER" id="PTHR22872:SF2">
    <property type="entry name" value="INHIBITOR OF BRUTON TYROSINE KINASE"/>
    <property type="match status" value="1"/>
</dbReference>
<keyword evidence="6" id="KW-1185">Reference proteome</keyword>
<dbReference type="OMA" id="CGINTDH"/>
<dbReference type="InterPro" id="IPR000408">
    <property type="entry name" value="Reg_chr_condens"/>
</dbReference>
<name>A0A8B7Y985_ACAPL</name>
<feature type="compositionally biased region" description="Basic and acidic residues" evidence="4">
    <location>
        <begin position="484"/>
        <end position="501"/>
    </location>
</feature>
<dbReference type="InterPro" id="IPR036770">
    <property type="entry name" value="Ankyrin_rpt-contain_sf"/>
</dbReference>
<dbReference type="SMART" id="SM00225">
    <property type="entry name" value="BTB"/>
    <property type="match status" value="2"/>
</dbReference>
<dbReference type="CTD" id="25998"/>
<dbReference type="InterPro" id="IPR011333">
    <property type="entry name" value="SKP1/BTB/POZ_sf"/>
</dbReference>
<feature type="compositionally biased region" description="Basic residues" evidence="4">
    <location>
        <begin position="998"/>
        <end position="1015"/>
    </location>
</feature>